<organism evidence="2 3">
    <name type="scientific">Amycolatopsis rubida</name>
    <dbReference type="NCBI Taxonomy" id="112413"/>
    <lineage>
        <taxon>Bacteria</taxon>
        <taxon>Bacillati</taxon>
        <taxon>Actinomycetota</taxon>
        <taxon>Actinomycetes</taxon>
        <taxon>Pseudonocardiales</taxon>
        <taxon>Pseudonocardiaceae</taxon>
        <taxon>Amycolatopsis</taxon>
    </lineage>
</organism>
<dbReference type="CDD" id="cd11029">
    <property type="entry name" value="CYP107-like"/>
    <property type="match status" value="1"/>
</dbReference>
<name>A0ABX0BH83_9PSEU</name>
<dbReference type="EMBL" id="JAAGNC010000027">
    <property type="protein sequence ID" value="NEC54666.1"/>
    <property type="molecule type" value="Genomic_DNA"/>
</dbReference>
<proteinExistence type="inferred from homology"/>
<dbReference type="InterPro" id="IPR002397">
    <property type="entry name" value="Cyt_P450_B"/>
</dbReference>
<dbReference type="RefSeq" id="WP_067587073.1">
    <property type="nucleotide sequence ID" value="NZ_JAAGNC010000027.1"/>
</dbReference>
<dbReference type="InterPro" id="IPR036396">
    <property type="entry name" value="Cyt_P450_sf"/>
</dbReference>
<comment type="similarity">
    <text evidence="1">Belongs to the cytochrome P450 family.</text>
</comment>
<dbReference type="PRINTS" id="PR00359">
    <property type="entry name" value="BP450"/>
</dbReference>
<dbReference type="PANTHER" id="PTHR46696">
    <property type="entry name" value="P450, PUTATIVE (EUROFUNG)-RELATED"/>
    <property type="match status" value="1"/>
</dbReference>
<sequence length="390" mass="42668">MRSSELNIWRSPVSPVPELDLTDPAVTSDPFTAYGAAREQGPLAKLTGPGFPPMWVLTRHAEARAMLTDQRFALSEASYQRPDVPEHCRPYLRTMQEMEGAGHTRLRRLATPAFAARRALDFRPEIEKIVARYLAALPAEGPVDLLAEFARPLPMEVICALVGVPEAERPRWHEYGAAVVQVSGDEFAAAVPGIVDSSRTLVAHPDSAMLAHLTSAGLTETEAVALVWQLVLAGQTPANFIANSVETLLSHPDQLALLRREPELWPGAVEELLRWCGSQLLTIPRRATEDLESHGVRIRRGEPVTASIAAANRDPRVFADPDRFDVRRSAGAHLGFAHGPHFCLGASFARVQAEVALTAVLDRFPGLRVLEAKRVPDPGTWRLAGLTVAW</sequence>
<dbReference type="Proteomes" id="UP000470404">
    <property type="component" value="Unassembled WGS sequence"/>
</dbReference>
<comment type="caution">
    <text evidence="2">The sequence shown here is derived from an EMBL/GenBank/DDBJ whole genome shotgun (WGS) entry which is preliminary data.</text>
</comment>
<evidence type="ECO:0000313" key="3">
    <source>
        <dbReference type="Proteomes" id="UP000470404"/>
    </source>
</evidence>
<dbReference type="Gene3D" id="1.10.630.10">
    <property type="entry name" value="Cytochrome P450"/>
    <property type="match status" value="1"/>
</dbReference>
<accession>A0ABX0BH83</accession>
<protein>
    <submittedName>
        <fullName evidence="2">Cytochrome P450</fullName>
    </submittedName>
</protein>
<gene>
    <name evidence="2" type="ORF">G3I59_03380</name>
</gene>
<reference evidence="2 3" key="1">
    <citation type="submission" date="2020-01" db="EMBL/GenBank/DDBJ databases">
        <title>Insect and environment-associated Actinomycetes.</title>
        <authorList>
            <person name="Currrie C."/>
            <person name="Chevrette M."/>
            <person name="Carlson C."/>
            <person name="Stubbendieck R."/>
            <person name="Wendt-Pienkowski E."/>
        </authorList>
    </citation>
    <scope>NUCLEOTIDE SEQUENCE [LARGE SCALE GENOMIC DNA]</scope>
    <source>
        <strain evidence="2 3">SID8386</strain>
    </source>
</reference>
<dbReference type="Pfam" id="PF00067">
    <property type="entry name" value="p450"/>
    <property type="match status" value="1"/>
</dbReference>
<evidence type="ECO:0000256" key="1">
    <source>
        <dbReference type="ARBA" id="ARBA00010617"/>
    </source>
</evidence>
<keyword evidence="3" id="KW-1185">Reference proteome</keyword>
<dbReference type="PANTHER" id="PTHR46696:SF4">
    <property type="entry name" value="BIOTIN BIOSYNTHESIS CYTOCHROME P450"/>
    <property type="match status" value="1"/>
</dbReference>
<dbReference type="InterPro" id="IPR001128">
    <property type="entry name" value="Cyt_P450"/>
</dbReference>
<evidence type="ECO:0000313" key="2">
    <source>
        <dbReference type="EMBL" id="NEC54666.1"/>
    </source>
</evidence>
<dbReference type="SUPFAM" id="SSF48264">
    <property type="entry name" value="Cytochrome P450"/>
    <property type="match status" value="1"/>
</dbReference>